<dbReference type="Proteomes" id="UP000219020">
    <property type="component" value="Unassembled WGS sequence"/>
</dbReference>
<sequence>MSSVQHEGKDGKTTTFFYEIEDRGYVLKGKSDKKDEIIPALEGLEVSKATLFPEINEVAQHIKSYTAEYLKD</sequence>
<keyword evidence="2" id="KW-1185">Reference proteome</keyword>
<name>A0A2A5T3G4_9GAMM</name>
<reference evidence="2" key="1">
    <citation type="submission" date="2017-04" db="EMBL/GenBank/DDBJ databases">
        <title>Genome evolution of the luminous symbionts of deep sea anglerfish.</title>
        <authorList>
            <person name="Hendry T.A."/>
        </authorList>
    </citation>
    <scope>NUCLEOTIDE SEQUENCE [LARGE SCALE GENOMIC DNA]</scope>
</reference>
<comment type="caution">
    <text evidence="1">The sequence shown here is derived from an EMBL/GenBank/DDBJ whole genome shotgun (WGS) entry which is preliminary data.</text>
</comment>
<proteinExistence type="predicted"/>
<dbReference type="GeneID" id="66951714"/>
<dbReference type="EMBL" id="NBYY01000015">
    <property type="protein sequence ID" value="PCS22694.1"/>
    <property type="molecule type" value="Genomic_DNA"/>
</dbReference>
<protein>
    <submittedName>
        <fullName evidence="1">Uncharacterized protein</fullName>
    </submittedName>
</protein>
<evidence type="ECO:0000313" key="1">
    <source>
        <dbReference type="EMBL" id="PCS22694.1"/>
    </source>
</evidence>
<evidence type="ECO:0000313" key="2">
    <source>
        <dbReference type="Proteomes" id="UP000219020"/>
    </source>
</evidence>
<accession>A0A2A5T3G4</accession>
<gene>
    <name evidence="1" type="ORF">BTN49_1652</name>
</gene>
<organism evidence="1 2">
    <name type="scientific">Candidatus Enterovibrio escicola</name>
    <dbReference type="NCBI Taxonomy" id="1927127"/>
    <lineage>
        <taxon>Bacteria</taxon>
        <taxon>Pseudomonadati</taxon>
        <taxon>Pseudomonadota</taxon>
        <taxon>Gammaproteobacteria</taxon>
        <taxon>Vibrionales</taxon>
        <taxon>Vibrionaceae</taxon>
        <taxon>Enterovibrio</taxon>
    </lineage>
</organism>
<dbReference type="RefSeq" id="WP_097356495.1">
    <property type="nucleotide sequence ID" value="NZ_CAWNJE010000009.1"/>
</dbReference>
<dbReference type="AlphaFoldDB" id="A0A2A5T3G4"/>